<dbReference type="PANTHER" id="PTHR11070:SF45">
    <property type="entry name" value="DNA 3'-5' HELICASE"/>
    <property type="match status" value="1"/>
</dbReference>
<feature type="binding site" evidence="5">
    <location>
        <begin position="219"/>
        <end position="226"/>
    </location>
    <ligand>
        <name>ATP</name>
        <dbReference type="ChEBI" id="CHEBI:30616"/>
    </ligand>
</feature>
<evidence type="ECO:0000256" key="3">
    <source>
        <dbReference type="ARBA" id="ARBA00022806"/>
    </source>
</evidence>
<proteinExistence type="predicted"/>
<feature type="domain" description="UvrD-like helicase ATP-binding" evidence="6">
    <location>
        <begin position="198"/>
        <end position="589"/>
    </location>
</feature>
<dbReference type="InterPro" id="IPR000212">
    <property type="entry name" value="DNA_helicase_UvrD/REP"/>
</dbReference>
<dbReference type="PROSITE" id="PS51198">
    <property type="entry name" value="UVRD_HELICASE_ATP_BIND"/>
    <property type="match status" value="1"/>
</dbReference>
<comment type="caution">
    <text evidence="7">The sequence shown here is derived from an EMBL/GenBank/DDBJ whole genome shotgun (WGS) entry which is preliminary data.</text>
</comment>
<evidence type="ECO:0000256" key="4">
    <source>
        <dbReference type="ARBA" id="ARBA00022840"/>
    </source>
</evidence>
<evidence type="ECO:0000313" key="7">
    <source>
        <dbReference type="EMBL" id="EFS93136.1"/>
    </source>
</evidence>
<reference evidence="7" key="1">
    <citation type="submission" date="2010-08" db="EMBL/GenBank/DDBJ databases">
        <authorList>
            <person name="Weinstock G."/>
            <person name="Sodergren E."/>
            <person name="Clifton S."/>
            <person name="Fulton L."/>
            <person name="Fulton B."/>
            <person name="Courtney L."/>
            <person name="Fronick C."/>
            <person name="Harrison M."/>
            <person name="Strong C."/>
            <person name="Farmer C."/>
            <person name="Delahaunty K."/>
            <person name="Markovic C."/>
            <person name="Hall O."/>
            <person name="Minx P."/>
            <person name="Tomlinson C."/>
            <person name="Mitreva M."/>
            <person name="Hou S."/>
            <person name="Chen J."/>
            <person name="Wollam A."/>
            <person name="Pepin K.H."/>
            <person name="Johnson M."/>
            <person name="Bhonagiri V."/>
            <person name="Zhang X."/>
            <person name="Suruliraj S."/>
            <person name="Warren W."/>
            <person name="Chinwalla A."/>
            <person name="Mardis E.R."/>
            <person name="Wilson R.K."/>
        </authorList>
    </citation>
    <scope>NUCLEOTIDE SEQUENCE [LARGE SCALE GENOMIC DNA]</scope>
    <source>
        <strain evidence="7">HL044PA1</strain>
    </source>
</reference>
<dbReference type="SUPFAM" id="SSF52540">
    <property type="entry name" value="P-loop containing nucleoside triphosphate hydrolases"/>
    <property type="match status" value="1"/>
</dbReference>
<evidence type="ECO:0000256" key="1">
    <source>
        <dbReference type="ARBA" id="ARBA00022741"/>
    </source>
</evidence>
<dbReference type="Pfam" id="PF13245">
    <property type="entry name" value="AAA_19"/>
    <property type="match status" value="1"/>
</dbReference>
<keyword evidence="2 5" id="KW-0378">Hydrolase</keyword>
<evidence type="ECO:0000256" key="5">
    <source>
        <dbReference type="PROSITE-ProRule" id="PRU00560"/>
    </source>
</evidence>
<dbReference type="EMBL" id="ADZU01000012">
    <property type="protein sequence ID" value="EFS93136.1"/>
    <property type="molecule type" value="Genomic_DNA"/>
</dbReference>
<dbReference type="Proteomes" id="UP000003179">
    <property type="component" value="Unassembled WGS sequence"/>
</dbReference>
<dbReference type="PANTHER" id="PTHR11070">
    <property type="entry name" value="UVRD / RECB / PCRA DNA HELICASE FAMILY MEMBER"/>
    <property type="match status" value="1"/>
</dbReference>
<keyword evidence="3 5" id="KW-0347">Helicase</keyword>
<keyword evidence="8" id="KW-1185">Reference proteome</keyword>
<sequence length="755" mass="83370">MILTAHDSSTTDPRVVESEIAKEQAHVDRVRAQLEIDENKARMLAKAGQDMYRSDRTSWVREEDGTAMFERDAFSYNAARRLAVLDAEHEGLVFGRLDLADDEIRHIGRIGVRDANYEPLVIDWRARAAEPFYRATPSNPMGVVRRRVLRCRDDKVLGIEDDLLDSTSQMDLPIIGEGALMAALSRARDTRMHSIVSTIQAEQDKAIRAPYQGVTTITGGPGTGKTVVALHRAAFLLYSHRTRLENGGVLVIGPSSVFMSYIERVLPSLGEDSVTLRSVGQVPSDILRFSSDRLDEPRTANIKGSLEMVDVLTRLVNLPMSADPDSMRLRVTVKGEVLFLDAPTLAATRQRILKRNRYNDGREAVEVSLRDQLWARVPADVLAAHDLTRDDFDELVSSQASWRMLLNAWWPTLSAPDVLARLADPAVVRAVAPDWDEETRQLLASSIPTKVDRHGRRDWSIADMALLDELAALLGPVPPEPNTDAPVFIEGGDAEELVTLGERLRDSRQIDEDEPRDTFAHVLVDEAQDISPMQWRMIGRRGRQASWTIVGDPAQSAFPHPDQTRAALDELVGNSPSRTFTLTKNYRSPAEVFDLAADVVVTVQPNADLPQAVRSVGVRPTVIRTDDLWAQVRAQLDEMLESVDGTIGLVCPAGLVEQARELADDPRINTVTTMQAKGLEYDGAVVVDPEGIVSETGNSSGGVRVLYVALTRPTHRLAVVGLRPQSSPQIPEANRPARDAAAPAWSEALWSHETC</sequence>
<dbReference type="InterPro" id="IPR014016">
    <property type="entry name" value="UvrD-like_ATP-bd"/>
</dbReference>
<gene>
    <name evidence="7" type="ORF">HMPREF9607_00612</name>
</gene>
<name>A0ABP2K890_9ACTN</name>
<evidence type="ECO:0000259" key="6">
    <source>
        <dbReference type="PROSITE" id="PS51198"/>
    </source>
</evidence>
<protein>
    <recommendedName>
        <fullName evidence="6">UvrD-like helicase ATP-binding domain-containing protein</fullName>
    </recommendedName>
</protein>
<dbReference type="InterPro" id="IPR027417">
    <property type="entry name" value="P-loop_NTPase"/>
</dbReference>
<organism evidence="7 8">
    <name type="scientific">Cutibacterium modestum HL044PA1</name>
    <dbReference type="NCBI Taxonomy" id="765109"/>
    <lineage>
        <taxon>Bacteria</taxon>
        <taxon>Bacillati</taxon>
        <taxon>Actinomycetota</taxon>
        <taxon>Actinomycetes</taxon>
        <taxon>Propionibacteriales</taxon>
        <taxon>Propionibacteriaceae</taxon>
        <taxon>Cutibacterium</taxon>
        <taxon>Cutibacterium modestum</taxon>
    </lineage>
</organism>
<evidence type="ECO:0000313" key="8">
    <source>
        <dbReference type="Proteomes" id="UP000003179"/>
    </source>
</evidence>
<dbReference type="Gene3D" id="3.40.50.300">
    <property type="entry name" value="P-loop containing nucleotide triphosphate hydrolases"/>
    <property type="match status" value="3"/>
</dbReference>
<keyword evidence="1 5" id="KW-0547">Nucleotide-binding</keyword>
<evidence type="ECO:0000256" key="2">
    <source>
        <dbReference type="ARBA" id="ARBA00022801"/>
    </source>
</evidence>
<accession>A0ABP2K890</accession>
<keyword evidence="4 5" id="KW-0067">ATP-binding</keyword>